<dbReference type="RefSeq" id="WP_380127365.1">
    <property type="nucleotide sequence ID" value="NZ_JBHSIU010000105.1"/>
</dbReference>
<reference evidence="2" key="1">
    <citation type="journal article" date="2019" name="Int. J. Syst. Evol. Microbiol.">
        <title>The Global Catalogue of Microorganisms (GCM) 10K type strain sequencing project: providing services to taxonomists for standard genome sequencing and annotation.</title>
        <authorList>
            <consortium name="The Broad Institute Genomics Platform"/>
            <consortium name="The Broad Institute Genome Sequencing Center for Infectious Disease"/>
            <person name="Wu L."/>
            <person name="Ma J."/>
        </authorList>
    </citation>
    <scope>NUCLEOTIDE SEQUENCE [LARGE SCALE GENOMIC DNA]</scope>
    <source>
        <strain evidence="2">CGMCC 4.7152</strain>
    </source>
</reference>
<keyword evidence="2" id="KW-1185">Reference proteome</keyword>
<comment type="caution">
    <text evidence="1">The sequence shown here is derived from an EMBL/GenBank/DDBJ whole genome shotgun (WGS) entry which is preliminary data.</text>
</comment>
<proteinExistence type="predicted"/>
<dbReference type="EMBL" id="JBHSIU010000105">
    <property type="protein sequence ID" value="MFC5006727.1"/>
    <property type="molecule type" value="Genomic_DNA"/>
</dbReference>
<sequence length="116" mass="13073">MEQGVRSGAASGWAGWRPAFVGGGDLFTAISADGTRSTVEQRTTMDIEHAAMAYDYFGLPHLGAWVRRLPERAFVTEYSVLLREYMSMIVVNEREVLWEAMERKLAERPDDFKPTG</sequence>
<organism evidence="1 2">
    <name type="scientific">Dactylosporangium cerinum</name>
    <dbReference type="NCBI Taxonomy" id="1434730"/>
    <lineage>
        <taxon>Bacteria</taxon>
        <taxon>Bacillati</taxon>
        <taxon>Actinomycetota</taxon>
        <taxon>Actinomycetes</taxon>
        <taxon>Micromonosporales</taxon>
        <taxon>Micromonosporaceae</taxon>
        <taxon>Dactylosporangium</taxon>
    </lineage>
</organism>
<accession>A0ABV9WES5</accession>
<evidence type="ECO:0000313" key="2">
    <source>
        <dbReference type="Proteomes" id="UP001595912"/>
    </source>
</evidence>
<evidence type="ECO:0000313" key="1">
    <source>
        <dbReference type="EMBL" id="MFC5006727.1"/>
    </source>
</evidence>
<gene>
    <name evidence="1" type="ORF">ACFPIJ_54075</name>
</gene>
<name>A0ABV9WES5_9ACTN</name>
<protein>
    <submittedName>
        <fullName evidence="1">Uncharacterized protein</fullName>
    </submittedName>
</protein>
<dbReference type="Proteomes" id="UP001595912">
    <property type="component" value="Unassembled WGS sequence"/>
</dbReference>